<evidence type="ECO:0000313" key="2">
    <source>
        <dbReference type="Proteomes" id="UP000550707"/>
    </source>
</evidence>
<gene>
    <name evidence="1" type="ORF">HJG59_011272</name>
</gene>
<comment type="caution">
    <text evidence="1">The sequence shown here is derived from an EMBL/GenBank/DDBJ whole genome shotgun (WGS) entry which is preliminary data.</text>
</comment>
<protein>
    <submittedName>
        <fullName evidence="1">Uncharacterized protein</fullName>
    </submittedName>
</protein>
<accession>A0A7J8GQ13</accession>
<proteinExistence type="predicted"/>
<name>A0A7J8GQ13_MOLMO</name>
<evidence type="ECO:0000313" key="1">
    <source>
        <dbReference type="EMBL" id="KAF6462224.1"/>
    </source>
</evidence>
<dbReference type="AlphaFoldDB" id="A0A7J8GQ13"/>
<dbReference type="Proteomes" id="UP000550707">
    <property type="component" value="Unassembled WGS sequence"/>
</dbReference>
<sequence length="141" mass="15551">MGSSPIYILESTPRGETGWSGWACRSRDLLGKCWKSRGKRATGLDSGLAVMLKSSITILPSQTLLPFLSLFRVLRNHRKNSLSLLWVSRPLCSLWPLASCPLAPSLSWLTCSFPFRVCLPLCCSISKPLTWTRSRSPGPSG</sequence>
<reference evidence="1 2" key="1">
    <citation type="journal article" date="2020" name="Nature">
        <title>Six reference-quality genomes reveal evolution of bat adaptations.</title>
        <authorList>
            <person name="Jebb D."/>
            <person name="Huang Z."/>
            <person name="Pippel M."/>
            <person name="Hughes G.M."/>
            <person name="Lavrichenko K."/>
            <person name="Devanna P."/>
            <person name="Winkler S."/>
            <person name="Jermiin L.S."/>
            <person name="Skirmuntt E.C."/>
            <person name="Katzourakis A."/>
            <person name="Burkitt-Gray L."/>
            <person name="Ray D.A."/>
            <person name="Sullivan K.A.M."/>
            <person name="Roscito J.G."/>
            <person name="Kirilenko B.M."/>
            <person name="Davalos L.M."/>
            <person name="Corthals A.P."/>
            <person name="Power M.L."/>
            <person name="Jones G."/>
            <person name="Ransome R.D."/>
            <person name="Dechmann D.K.N."/>
            <person name="Locatelli A.G."/>
            <person name="Puechmaille S.J."/>
            <person name="Fedrigo O."/>
            <person name="Jarvis E.D."/>
            <person name="Hiller M."/>
            <person name="Vernes S.C."/>
            <person name="Myers E.W."/>
            <person name="Teeling E.C."/>
        </authorList>
    </citation>
    <scope>NUCLEOTIDE SEQUENCE [LARGE SCALE GENOMIC DNA]</scope>
    <source>
        <strain evidence="1">MMolMol1</strain>
        <tissue evidence="1">Muscle</tissue>
    </source>
</reference>
<dbReference type="InParanoid" id="A0A7J8GQ13"/>
<dbReference type="EMBL" id="JACASF010000008">
    <property type="protein sequence ID" value="KAF6462224.1"/>
    <property type="molecule type" value="Genomic_DNA"/>
</dbReference>
<keyword evidence="2" id="KW-1185">Reference proteome</keyword>
<organism evidence="1 2">
    <name type="scientific">Molossus molossus</name>
    <name type="common">Pallas' mastiff bat</name>
    <name type="synonym">Vespertilio molossus</name>
    <dbReference type="NCBI Taxonomy" id="27622"/>
    <lineage>
        <taxon>Eukaryota</taxon>
        <taxon>Metazoa</taxon>
        <taxon>Chordata</taxon>
        <taxon>Craniata</taxon>
        <taxon>Vertebrata</taxon>
        <taxon>Euteleostomi</taxon>
        <taxon>Mammalia</taxon>
        <taxon>Eutheria</taxon>
        <taxon>Laurasiatheria</taxon>
        <taxon>Chiroptera</taxon>
        <taxon>Yangochiroptera</taxon>
        <taxon>Molossidae</taxon>
        <taxon>Molossus</taxon>
    </lineage>
</organism>